<dbReference type="HOGENOM" id="CLU_000604_86_7_11"/>
<dbReference type="InterPro" id="IPR003593">
    <property type="entry name" value="AAA+_ATPase"/>
</dbReference>
<keyword evidence="9" id="KW-0472">Membrane</keyword>
<evidence type="ECO:0000256" key="6">
    <source>
        <dbReference type="ARBA" id="ARBA00022741"/>
    </source>
</evidence>
<evidence type="ECO:0000256" key="1">
    <source>
        <dbReference type="ARBA" id="ARBA00004202"/>
    </source>
</evidence>
<evidence type="ECO:0000256" key="4">
    <source>
        <dbReference type="ARBA" id="ARBA00022475"/>
    </source>
</evidence>
<evidence type="ECO:0000256" key="5">
    <source>
        <dbReference type="ARBA" id="ARBA00022737"/>
    </source>
</evidence>
<keyword evidence="3" id="KW-0813">Transport</keyword>
<protein>
    <submittedName>
        <fullName evidence="12">ABC transport system ATP-binding protein</fullName>
        <ecNumber evidence="12">3.6.3.-</ecNumber>
    </submittedName>
</protein>
<evidence type="ECO:0000256" key="10">
    <source>
        <dbReference type="ARBA" id="ARBA00025157"/>
    </source>
</evidence>
<dbReference type="InterPro" id="IPR027417">
    <property type="entry name" value="P-loop_NTPase"/>
</dbReference>
<dbReference type="SMART" id="SM00382">
    <property type="entry name" value="AAA"/>
    <property type="match status" value="2"/>
</dbReference>
<dbReference type="SUPFAM" id="SSF52540">
    <property type="entry name" value="P-loop containing nucleoside triphosphate hydrolases"/>
    <property type="match status" value="2"/>
</dbReference>
<evidence type="ECO:0000313" key="13">
    <source>
        <dbReference type="Proteomes" id="UP000000492"/>
    </source>
</evidence>
<evidence type="ECO:0000256" key="3">
    <source>
        <dbReference type="ARBA" id="ARBA00022448"/>
    </source>
</evidence>
<dbReference type="GO" id="GO:0016887">
    <property type="term" value="F:ATP hydrolysis activity"/>
    <property type="evidence" value="ECO:0007669"/>
    <property type="project" value="InterPro"/>
</dbReference>
<comment type="subcellular location">
    <subcellularLocation>
        <location evidence="1">Cell membrane</location>
        <topology evidence="1">Peripheral membrane protein</topology>
    </subcellularLocation>
</comment>
<evidence type="ECO:0000256" key="2">
    <source>
        <dbReference type="ARBA" id="ARBA00005417"/>
    </source>
</evidence>
<dbReference type="Proteomes" id="UP000000492">
    <property type="component" value="Chromosome"/>
</dbReference>
<gene>
    <name evidence="12" type="ordered locus">CRES_1496</name>
</gene>
<keyword evidence="6" id="KW-0547">Nucleotide-binding</keyword>
<dbReference type="eggNOG" id="COG1129">
    <property type="taxonomic scope" value="Bacteria"/>
</dbReference>
<dbReference type="STRING" id="662755.CRES_1496"/>
<evidence type="ECO:0000256" key="8">
    <source>
        <dbReference type="ARBA" id="ARBA00022967"/>
    </source>
</evidence>
<dbReference type="InterPro" id="IPR015856">
    <property type="entry name" value="ABC_transpr_CbiO/EcfA_su"/>
</dbReference>
<dbReference type="EMBL" id="CP002857">
    <property type="protein sequence ID" value="AEI09850.1"/>
    <property type="molecule type" value="Genomic_DNA"/>
</dbReference>
<comment type="function">
    <text evidence="10">Probably part of an ABC transporter complex. Responsible for energy coupling to the transport system.</text>
</comment>
<dbReference type="InterPro" id="IPR050095">
    <property type="entry name" value="ECF_ABC_transporter_ATP-bd"/>
</dbReference>
<keyword evidence="4" id="KW-1003">Cell membrane</keyword>
<dbReference type="RefSeq" id="WP_013888860.1">
    <property type="nucleotide sequence ID" value="NC_015673.1"/>
</dbReference>
<reference evidence="12 13" key="1">
    <citation type="journal article" date="2012" name="BMC Genomics">
        <title>Complete genome sequence, lifestyle, and multi-drug resistance of the human pathogen Corynebacterium resistens DSM 45100 isolated from blood samples of a leukemia patient.</title>
        <authorList>
            <person name="Schroder J."/>
            <person name="Maus I."/>
            <person name="Meyer K."/>
            <person name="Wordemann S."/>
            <person name="Blom J."/>
            <person name="Jaenicke S."/>
            <person name="Schneider J."/>
            <person name="Trost E."/>
            <person name="Tauch A."/>
        </authorList>
    </citation>
    <scope>NUCLEOTIDE SEQUENCE [LARGE SCALE GENOMIC DNA]</scope>
    <source>
        <strain evidence="13">DSM 45100 / JCM 12819 / CCUG 50093 / GTC 2026 / SICGH 158</strain>
    </source>
</reference>
<dbReference type="EC" id="3.6.3.-" evidence="12"/>
<feature type="domain" description="ABC transporter" evidence="11">
    <location>
        <begin position="9"/>
        <end position="256"/>
    </location>
</feature>
<evidence type="ECO:0000313" key="12">
    <source>
        <dbReference type="EMBL" id="AEI09850.1"/>
    </source>
</evidence>
<proteinExistence type="inferred from homology"/>
<dbReference type="KEGG" id="crd:CRES_1496"/>
<dbReference type="InterPro" id="IPR003439">
    <property type="entry name" value="ABC_transporter-like_ATP-bd"/>
</dbReference>
<sequence length="488" mass="53092">MANHSIIDIRGLTLITDPIDPEGNLACADRVTLLEDINLQVFPGETVLITGHSGSGKTSLLRVLNGLIPHIIPGNITGFVEVAGQVPWKVELSDAGSVSASVFQNPRTQFFATDVLSELSFAPANRNVPREEILERVAQVAPAMGVASLLDRRMGELSGGERQRVAIASAVVGQPKVYLLDEPTANLDDRSTQQVSEAIAELRRRGATILIAEHRLHYLNGLVDRVVEMKGGRVLRDMPAQDFWSLDQQARAAAGLRCFDLPCPVHVPEVPRVKTRENSHHRFTEGLVLGDFDVPGLRNEGALQFPRGAITCITGDNGAGKTTLVRSIVGLCKPMGTVELDGEELSIRERRKRSFAVMQDVNRQLFSSSLVEEMLLSVGHRSSVNAKEIEMVLASLGLGEMGERHPLSLSGGQRQRLAVATAKVSGADVIAFDEPTCGLDLTAMKHMGRVIRNCAEEGAVVLVVTHDRELIEEIADFELRMPRGRLRG</sequence>
<accession>F8DZT6</accession>
<evidence type="ECO:0000256" key="7">
    <source>
        <dbReference type="ARBA" id="ARBA00022840"/>
    </source>
</evidence>
<dbReference type="PROSITE" id="PS00211">
    <property type="entry name" value="ABC_TRANSPORTER_1"/>
    <property type="match status" value="1"/>
</dbReference>
<name>F8DZT6_CORRG</name>
<comment type="similarity">
    <text evidence="2">Belongs to the ABC transporter superfamily.</text>
</comment>
<dbReference type="CDD" id="cd03225">
    <property type="entry name" value="ABC_cobalt_CbiO_domain1"/>
    <property type="match status" value="1"/>
</dbReference>
<keyword evidence="8" id="KW-1278">Translocase</keyword>
<evidence type="ECO:0000256" key="9">
    <source>
        <dbReference type="ARBA" id="ARBA00023136"/>
    </source>
</evidence>
<dbReference type="Gene3D" id="3.40.50.300">
    <property type="entry name" value="P-loop containing nucleotide triphosphate hydrolases"/>
    <property type="match status" value="2"/>
</dbReference>
<dbReference type="GO" id="GO:0042626">
    <property type="term" value="F:ATPase-coupled transmembrane transporter activity"/>
    <property type="evidence" value="ECO:0007669"/>
    <property type="project" value="TreeGrafter"/>
</dbReference>
<keyword evidence="12" id="KW-0378">Hydrolase</keyword>
<dbReference type="AlphaFoldDB" id="F8DZT6"/>
<keyword evidence="5" id="KW-0677">Repeat</keyword>
<dbReference type="GO" id="GO:0043190">
    <property type="term" value="C:ATP-binding cassette (ABC) transporter complex"/>
    <property type="evidence" value="ECO:0007669"/>
    <property type="project" value="TreeGrafter"/>
</dbReference>
<dbReference type="PANTHER" id="PTHR43553:SF23">
    <property type="entry name" value="ABC TRANSPORTER ATP-BINDING COMPONENT"/>
    <property type="match status" value="1"/>
</dbReference>
<dbReference type="PANTHER" id="PTHR43553">
    <property type="entry name" value="HEAVY METAL TRANSPORTER"/>
    <property type="match status" value="1"/>
</dbReference>
<feature type="domain" description="ABC transporter" evidence="11">
    <location>
        <begin position="265"/>
        <end position="488"/>
    </location>
</feature>
<dbReference type="GO" id="GO:0005524">
    <property type="term" value="F:ATP binding"/>
    <property type="evidence" value="ECO:0007669"/>
    <property type="project" value="UniProtKB-KW"/>
</dbReference>
<dbReference type="PROSITE" id="PS50893">
    <property type="entry name" value="ABC_TRANSPORTER_2"/>
    <property type="match status" value="2"/>
</dbReference>
<keyword evidence="13" id="KW-1185">Reference proteome</keyword>
<evidence type="ECO:0000259" key="11">
    <source>
        <dbReference type="PROSITE" id="PS50893"/>
    </source>
</evidence>
<keyword evidence="7 12" id="KW-0067">ATP-binding</keyword>
<organism evidence="12 13">
    <name type="scientific">Corynebacterium resistens (strain DSM 45100 / JCM 12819 / GTC 2026 / SICGH 158)</name>
    <dbReference type="NCBI Taxonomy" id="662755"/>
    <lineage>
        <taxon>Bacteria</taxon>
        <taxon>Bacillati</taxon>
        <taxon>Actinomycetota</taxon>
        <taxon>Actinomycetes</taxon>
        <taxon>Mycobacteriales</taxon>
        <taxon>Corynebacteriaceae</taxon>
        <taxon>Corynebacterium</taxon>
    </lineage>
</organism>
<dbReference type="InterPro" id="IPR017871">
    <property type="entry name" value="ABC_transporter-like_CS"/>
</dbReference>
<dbReference type="Pfam" id="PF00005">
    <property type="entry name" value="ABC_tran"/>
    <property type="match status" value="2"/>
</dbReference>